<organism evidence="2 3">
    <name type="scientific">Aureibacillus halotolerans</name>
    <dbReference type="NCBI Taxonomy" id="1508390"/>
    <lineage>
        <taxon>Bacteria</taxon>
        <taxon>Bacillati</taxon>
        <taxon>Bacillota</taxon>
        <taxon>Bacilli</taxon>
        <taxon>Bacillales</taxon>
        <taxon>Bacillaceae</taxon>
        <taxon>Aureibacillus</taxon>
    </lineage>
</organism>
<dbReference type="InterPro" id="IPR016181">
    <property type="entry name" value="Acyl_CoA_acyltransferase"/>
</dbReference>
<reference evidence="2 3" key="1">
    <citation type="submission" date="2019-03" db="EMBL/GenBank/DDBJ databases">
        <title>Genomic Encyclopedia of Type Strains, Phase IV (KMG-IV): sequencing the most valuable type-strain genomes for metagenomic binning, comparative biology and taxonomic classification.</title>
        <authorList>
            <person name="Goeker M."/>
        </authorList>
    </citation>
    <scope>NUCLEOTIDE SEQUENCE [LARGE SCALE GENOMIC DNA]</scope>
    <source>
        <strain evidence="2 3">DSM 28697</strain>
    </source>
</reference>
<dbReference type="CDD" id="cd04301">
    <property type="entry name" value="NAT_SF"/>
    <property type="match status" value="1"/>
</dbReference>
<comment type="caution">
    <text evidence="2">The sequence shown here is derived from an EMBL/GenBank/DDBJ whole genome shotgun (WGS) entry which is preliminary data.</text>
</comment>
<feature type="domain" description="N-acetyltransferase" evidence="1">
    <location>
        <begin position="2"/>
        <end position="157"/>
    </location>
</feature>
<dbReference type="Pfam" id="PF13508">
    <property type="entry name" value="Acetyltransf_7"/>
    <property type="match status" value="1"/>
</dbReference>
<evidence type="ECO:0000259" key="1">
    <source>
        <dbReference type="PROSITE" id="PS51186"/>
    </source>
</evidence>
<dbReference type="Gene3D" id="3.40.630.30">
    <property type="match status" value="1"/>
</dbReference>
<dbReference type="EMBL" id="SNYJ01000005">
    <property type="protein sequence ID" value="TDQ40880.1"/>
    <property type="molecule type" value="Genomic_DNA"/>
</dbReference>
<evidence type="ECO:0000313" key="2">
    <source>
        <dbReference type="EMBL" id="TDQ40880.1"/>
    </source>
</evidence>
<keyword evidence="2" id="KW-0689">Ribosomal protein</keyword>
<dbReference type="SUPFAM" id="SSF55729">
    <property type="entry name" value="Acyl-CoA N-acyltransferases (Nat)"/>
    <property type="match status" value="1"/>
</dbReference>
<dbReference type="PROSITE" id="PS51186">
    <property type="entry name" value="GNAT"/>
    <property type="match status" value="1"/>
</dbReference>
<accession>A0A4R6U3B5</accession>
<proteinExistence type="predicted"/>
<dbReference type="AlphaFoldDB" id="A0A4R6U3B5"/>
<dbReference type="OrthoDB" id="9789053at2"/>
<dbReference type="RefSeq" id="WP_133580062.1">
    <property type="nucleotide sequence ID" value="NZ_SNYJ01000005.1"/>
</dbReference>
<dbReference type="Proteomes" id="UP000295632">
    <property type="component" value="Unassembled WGS sequence"/>
</dbReference>
<dbReference type="GO" id="GO:0016747">
    <property type="term" value="F:acyltransferase activity, transferring groups other than amino-acyl groups"/>
    <property type="evidence" value="ECO:0007669"/>
    <property type="project" value="InterPro"/>
</dbReference>
<gene>
    <name evidence="2" type="ORF">EV213_105226</name>
</gene>
<keyword evidence="2" id="KW-0687">Ribonucleoprotein</keyword>
<name>A0A4R6U3B5_9BACI</name>
<dbReference type="GO" id="GO:0005840">
    <property type="term" value="C:ribosome"/>
    <property type="evidence" value="ECO:0007669"/>
    <property type="project" value="UniProtKB-KW"/>
</dbReference>
<sequence>MIRIRSANIKDADTVVDMVIKLLTELTGGTRAIDKESLLNVCLEQLEKKIMYTPFLALSETNQCVGMITVAESFALHSGGRFGIIQEFYVSPEHRSSKIGQQLLTTVVEYGKKNQWRRIEVGAPNPLTWERTVSFYKREGFTEIGPRLKLILDEGNS</sequence>
<protein>
    <submittedName>
        <fullName evidence="2">Ribosomal protein S18 acetylase RimI-like enzyme</fullName>
    </submittedName>
</protein>
<evidence type="ECO:0000313" key="3">
    <source>
        <dbReference type="Proteomes" id="UP000295632"/>
    </source>
</evidence>
<dbReference type="InterPro" id="IPR000182">
    <property type="entry name" value="GNAT_dom"/>
</dbReference>
<keyword evidence="3" id="KW-1185">Reference proteome</keyword>